<feature type="region of interest" description="Disordered" evidence="1">
    <location>
        <begin position="44"/>
        <end position="66"/>
    </location>
</feature>
<sequence>MAIQNAAVNEKLSLRAVIVDEEEEDVRKKRSKRKNFVDLIGGRRRDGGGCDGFRSDGRKCDGGGPDGGYGVVVDGRLDKKAINRAGGKASNKGAESALTAWEEEEEENHFASGV</sequence>
<dbReference type="EnsemblPlants" id="AUR62043380-RA">
    <property type="protein sequence ID" value="AUR62043380-RA:cds"/>
    <property type="gene ID" value="AUR62043380"/>
</dbReference>
<evidence type="ECO:0000313" key="3">
    <source>
        <dbReference type="Proteomes" id="UP000596660"/>
    </source>
</evidence>
<dbReference type="Proteomes" id="UP000596660">
    <property type="component" value="Unplaced"/>
</dbReference>
<reference evidence="2" key="1">
    <citation type="journal article" date="2017" name="Nature">
        <title>The genome of Chenopodium quinoa.</title>
        <authorList>
            <person name="Jarvis D.E."/>
            <person name="Ho Y.S."/>
            <person name="Lightfoot D.J."/>
            <person name="Schmoeckel S.M."/>
            <person name="Li B."/>
            <person name="Borm T.J.A."/>
            <person name="Ohyanagi H."/>
            <person name="Mineta K."/>
            <person name="Michell C.T."/>
            <person name="Saber N."/>
            <person name="Kharbatia N.M."/>
            <person name="Rupper R.R."/>
            <person name="Sharp A.R."/>
            <person name="Dally N."/>
            <person name="Boughton B.A."/>
            <person name="Woo Y.H."/>
            <person name="Gao G."/>
            <person name="Schijlen E.G.W.M."/>
            <person name="Guo X."/>
            <person name="Momin A.A."/>
            <person name="Negrao S."/>
            <person name="Al-Babili S."/>
            <person name="Gehring C."/>
            <person name="Roessner U."/>
            <person name="Jung C."/>
            <person name="Murphy K."/>
            <person name="Arold S.T."/>
            <person name="Gojobori T."/>
            <person name="van der Linden C.G."/>
            <person name="van Loo E.N."/>
            <person name="Jellen E.N."/>
            <person name="Maughan P.J."/>
            <person name="Tester M."/>
        </authorList>
    </citation>
    <scope>NUCLEOTIDE SEQUENCE [LARGE SCALE GENOMIC DNA]</scope>
    <source>
        <strain evidence="2">cv. PI 614886</strain>
    </source>
</reference>
<reference evidence="2" key="2">
    <citation type="submission" date="2021-03" db="UniProtKB">
        <authorList>
            <consortium name="EnsemblPlants"/>
        </authorList>
    </citation>
    <scope>IDENTIFICATION</scope>
</reference>
<keyword evidence="3" id="KW-1185">Reference proteome</keyword>
<protein>
    <submittedName>
        <fullName evidence="2">Uncharacterized protein</fullName>
    </submittedName>
</protein>
<proteinExistence type="predicted"/>
<dbReference type="AlphaFoldDB" id="A0A803NBE6"/>
<organism evidence="2 3">
    <name type="scientific">Chenopodium quinoa</name>
    <name type="common">Quinoa</name>
    <dbReference type="NCBI Taxonomy" id="63459"/>
    <lineage>
        <taxon>Eukaryota</taxon>
        <taxon>Viridiplantae</taxon>
        <taxon>Streptophyta</taxon>
        <taxon>Embryophyta</taxon>
        <taxon>Tracheophyta</taxon>
        <taxon>Spermatophyta</taxon>
        <taxon>Magnoliopsida</taxon>
        <taxon>eudicotyledons</taxon>
        <taxon>Gunneridae</taxon>
        <taxon>Pentapetalae</taxon>
        <taxon>Caryophyllales</taxon>
        <taxon>Chenopodiaceae</taxon>
        <taxon>Chenopodioideae</taxon>
        <taxon>Atripliceae</taxon>
        <taxon>Chenopodium</taxon>
    </lineage>
</organism>
<evidence type="ECO:0000256" key="1">
    <source>
        <dbReference type="SAM" id="MobiDB-lite"/>
    </source>
</evidence>
<dbReference type="Gramene" id="AUR62043380-RA">
    <property type="protein sequence ID" value="AUR62043380-RA:cds"/>
    <property type="gene ID" value="AUR62043380"/>
</dbReference>
<evidence type="ECO:0000313" key="2">
    <source>
        <dbReference type="EnsemblPlants" id="AUR62043380-RA:cds"/>
    </source>
</evidence>
<feature type="region of interest" description="Disordered" evidence="1">
    <location>
        <begin position="85"/>
        <end position="114"/>
    </location>
</feature>
<name>A0A803NBE6_CHEQI</name>
<accession>A0A803NBE6</accession>
<feature type="compositionally biased region" description="Basic and acidic residues" evidence="1">
    <location>
        <begin position="44"/>
        <end position="61"/>
    </location>
</feature>